<comment type="similarity">
    <text evidence="1 5 6">Belongs to the peptidase M2 family.</text>
</comment>
<dbReference type="PRINTS" id="PR00791">
    <property type="entry name" value="PEPDIPTASEA"/>
</dbReference>
<keyword evidence="6" id="KW-0482">Metalloprotease</keyword>
<evidence type="ECO:0000256" key="4">
    <source>
        <dbReference type="ARBA" id="ARBA00023180"/>
    </source>
</evidence>
<keyword evidence="6" id="KW-0862">Zinc</keyword>
<dbReference type="PANTHER" id="PTHR10514">
    <property type="entry name" value="ANGIOTENSIN-CONVERTING ENZYME"/>
    <property type="match status" value="1"/>
</dbReference>
<dbReference type="PROSITE" id="PS52011">
    <property type="entry name" value="PEPTIDASE_M2"/>
    <property type="match status" value="1"/>
</dbReference>
<dbReference type="SUPFAM" id="SSF55486">
    <property type="entry name" value="Metalloproteases ('zincins'), catalytic domain"/>
    <property type="match status" value="1"/>
</dbReference>
<evidence type="ECO:0000313" key="7">
    <source>
        <dbReference type="Proteomes" id="UP000695000"/>
    </source>
</evidence>
<keyword evidence="4 6" id="KW-0325">Glycoprotein</keyword>
<proteinExistence type="inferred from homology"/>
<evidence type="ECO:0000256" key="6">
    <source>
        <dbReference type="RuleBase" id="RU361144"/>
    </source>
</evidence>
<evidence type="ECO:0000313" key="8">
    <source>
        <dbReference type="RefSeq" id="XP_017778803.1"/>
    </source>
</evidence>
<keyword evidence="2" id="KW-0732">Signal</keyword>
<keyword evidence="6" id="KW-0645">Protease</keyword>
<protein>
    <recommendedName>
        <fullName evidence="6">Angiotensin-converting enzyme</fullName>
        <ecNumber evidence="6">3.4.-.-</ecNumber>
    </recommendedName>
</protein>
<evidence type="ECO:0000256" key="5">
    <source>
        <dbReference type="PROSITE-ProRule" id="PRU01355"/>
    </source>
</evidence>
<dbReference type="InterPro" id="IPR001548">
    <property type="entry name" value="Peptidase_M2"/>
</dbReference>
<dbReference type="EC" id="3.4.-.-" evidence="6"/>
<organism evidence="7 8">
    <name type="scientific">Nicrophorus vespilloides</name>
    <name type="common">Boreal carrion beetle</name>
    <dbReference type="NCBI Taxonomy" id="110193"/>
    <lineage>
        <taxon>Eukaryota</taxon>
        <taxon>Metazoa</taxon>
        <taxon>Ecdysozoa</taxon>
        <taxon>Arthropoda</taxon>
        <taxon>Hexapoda</taxon>
        <taxon>Insecta</taxon>
        <taxon>Pterygota</taxon>
        <taxon>Neoptera</taxon>
        <taxon>Endopterygota</taxon>
        <taxon>Coleoptera</taxon>
        <taxon>Polyphaga</taxon>
        <taxon>Staphyliniformia</taxon>
        <taxon>Silphidae</taxon>
        <taxon>Nicrophorinae</taxon>
        <taxon>Nicrophorus</taxon>
    </lineage>
</organism>
<evidence type="ECO:0000256" key="3">
    <source>
        <dbReference type="ARBA" id="ARBA00023157"/>
    </source>
</evidence>
<keyword evidence="6" id="KW-0121">Carboxypeptidase</keyword>
<dbReference type="PANTHER" id="PTHR10514:SF27">
    <property type="entry name" value="ANGIOTENSIN-CONVERTING ENZYME"/>
    <property type="match status" value="1"/>
</dbReference>
<keyword evidence="6" id="KW-0378">Hydrolase</keyword>
<keyword evidence="7" id="KW-1185">Reference proteome</keyword>
<dbReference type="GeneID" id="108564314"/>
<dbReference type="Gene3D" id="1.10.1370.30">
    <property type="match status" value="1"/>
</dbReference>
<evidence type="ECO:0000256" key="2">
    <source>
        <dbReference type="ARBA" id="ARBA00022729"/>
    </source>
</evidence>
<name>A0ABM1MW53_NICVS</name>
<reference evidence="8" key="1">
    <citation type="submission" date="2025-08" db="UniProtKB">
        <authorList>
            <consortium name="RefSeq"/>
        </authorList>
    </citation>
    <scope>IDENTIFICATION</scope>
    <source>
        <tissue evidence="8">Whole Larva</tissue>
    </source>
</reference>
<comment type="caution">
    <text evidence="5">Lacks conserved residue(s) required for the propagation of feature annotation.</text>
</comment>
<dbReference type="Proteomes" id="UP000695000">
    <property type="component" value="Unplaced"/>
</dbReference>
<keyword evidence="3" id="KW-1015">Disulfide bond</keyword>
<dbReference type="RefSeq" id="XP_017778803.1">
    <property type="nucleotide sequence ID" value="XM_017923314.1"/>
</dbReference>
<comment type="cofactor">
    <cofactor evidence="6">
        <name>Zn(2+)</name>
        <dbReference type="ChEBI" id="CHEBI:29105"/>
    </cofactor>
    <text evidence="6">Binds 1 zinc ion per subunit.</text>
</comment>
<accession>A0ABM1MW53</accession>
<dbReference type="Pfam" id="PF01401">
    <property type="entry name" value="Peptidase_M2"/>
    <property type="match status" value="1"/>
</dbReference>
<keyword evidence="6" id="KW-0479">Metal-binding</keyword>
<gene>
    <name evidence="8" type="primary">LOC108564314</name>
</gene>
<evidence type="ECO:0000256" key="1">
    <source>
        <dbReference type="ARBA" id="ARBA00008139"/>
    </source>
</evidence>
<sequence>MDMALERIAFLPFGLIVDKWRWDVFANRVDPDQWNAHYWNYREKYQKLKSPMPRTQEDFDIGSKYHIPGDSQYMSYFFAHILEFQLHKALCKFSNNYDKHLMPLHKCDIYKSKAAGDRLKQGLKLGSSKNWKYVLQTITGEKELSGEPLLEYFQPLYDWLVQENDRSGNIKHERKTKSAGIAKKTIEHTFFGCCGWAMMKHETESNLGEVLGSETFVGEMLKSKEIITKYVALYEGK</sequence>